<organism evidence="2 3">
    <name type="scientific">Rhizoclosmatium globosum</name>
    <dbReference type="NCBI Taxonomy" id="329046"/>
    <lineage>
        <taxon>Eukaryota</taxon>
        <taxon>Fungi</taxon>
        <taxon>Fungi incertae sedis</taxon>
        <taxon>Chytridiomycota</taxon>
        <taxon>Chytridiomycota incertae sedis</taxon>
        <taxon>Chytridiomycetes</taxon>
        <taxon>Chytridiales</taxon>
        <taxon>Chytriomycetaceae</taxon>
        <taxon>Rhizoclosmatium</taxon>
    </lineage>
</organism>
<accession>A0A1Y2CCS7</accession>
<evidence type="ECO:0000313" key="3">
    <source>
        <dbReference type="Proteomes" id="UP000193642"/>
    </source>
</evidence>
<dbReference type="Pfam" id="PF07957">
    <property type="entry name" value="DUF3294"/>
    <property type="match status" value="1"/>
</dbReference>
<dbReference type="AlphaFoldDB" id="A0A1Y2CCS7"/>
<dbReference type="InterPro" id="IPR012917">
    <property type="entry name" value="DUF3294"/>
</dbReference>
<dbReference type="EMBL" id="MCGO01000021">
    <property type="protein sequence ID" value="ORY44850.1"/>
    <property type="molecule type" value="Genomic_DNA"/>
</dbReference>
<protein>
    <submittedName>
        <fullName evidence="2">Uncharacterized protein</fullName>
    </submittedName>
</protein>
<gene>
    <name evidence="2" type="ORF">BCR33DRAFT_765872</name>
</gene>
<dbReference type="OrthoDB" id="2420591at2759"/>
<name>A0A1Y2CCS7_9FUNG</name>
<feature type="region of interest" description="Disordered" evidence="1">
    <location>
        <begin position="33"/>
        <end position="59"/>
    </location>
</feature>
<reference evidence="2 3" key="1">
    <citation type="submission" date="2016-07" db="EMBL/GenBank/DDBJ databases">
        <title>Pervasive Adenine N6-methylation of Active Genes in Fungi.</title>
        <authorList>
            <consortium name="DOE Joint Genome Institute"/>
            <person name="Mondo S.J."/>
            <person name="Dannebaum R.O."/>
            <person name="Kuo R.C."/>
            <person name="Labutti K."/>
            <person name="Haridas S."/>
            <person name="Kuo A."/>
            <person name="Salamov A."/>
            <person name="Ahrendt S.R."/>
            <person name="Lipzen A."/>
            <person name="Sullivan W."/>
            <person name="Andreopoulos W.B."/>
            <person name="Clum A."/>
            <person name="Lindquist E."/>
            <person name="Daum C."/>
            <person name="Ramamoorthy G.K."/>
            <person name="Gryganskyi A."/>
            <person name="Culley D."/>
            <person name="Magnuson J.K."/>
            <person name="James T.Y."/>
            <person name="O'Malley M.A."/>
            <person name="Stajich J.E."/>
            <person name="Spatafora J.W."/>
            <person name="Visel A."/>
            <person name="Grigoriev I.V."/>
        </authorList>
    </citation>
    <scope>NUCLEOTIDE SEQUENCE [LARGE SCALE GENOMIC DNA]</scope>
    <source>
        <strain evidence="2 3">JEL800</strain>
    </source>
</reference>
<comment type="caution">
    <text evidence="2">The sequence shown here is derived from an EMBL/GenBank/DDBJ whole genome shotgun (WGS) entry which is preliminary data.</text>
</comment>
<keyword evidence="3" id="KW-1185">Reference proteome</keyword>
<proteinExistence type="predicted"/>
<dbReference type="Proteomes" id="UP000193642">
    <property type="component" value="Unassembled WGS sequence"/>
</dbReference>
<evidence type="ECO:0000313" key="2">
    <source>
        <dbReference type="EMBL" id="ORY44850.1"/>
    </source>
</evidence>
<evidence type="ECO:0000256" key="1">
    <source>
        <dbReference type="SAM" id="MobiDB-lite"/>
    </source>
</evidence>
<sequence>MDTTNGPSLAPLTTASATTVVVLSSDAAVATNASLRPPDTSAASPKTHASKRLRSSNSAGDVAATTVAQTVTAAASAVEPPVWFQAAVDAALNVTFKAQLVTMNAAIDSALKAQLITINVQAAAMETRSINRIMNSNIFKDSHTLFPLVNNSGQIPLNFPQTTAAMKNLQSAHVDALLIGYGQTPDGTLDERRKQLGAFCGLLSRFI</sequence>